<evidence type="ECO:0000313" key="1">
    <source>
        <dbReference type="EMBL" id="KAI5316287.1"/>
    </source>
</evidence>
<dbReference type="Proteomes" id="UP001054821">
    <property type="component" value="Chromosome 8"/>
</dbReference>
<reference evidence="1 2" key="1">
    <citation type="journal article" date="2022" name="G3 (Bethesda)">
        <title>Whole-genome sequence and methylome profiling of the almond [Prunus dulcis (Mill.) D.A. Webb] cultivar 'Nonpareil'.</title>
        <authorList>
            <person name="D'Amico-Willman K.M."/>
            <person name="Ouma W.Z."/>
            <person name="Meulia T."/>
            <person name="Sideli G.M."/>
            <person name="Gradziel T.M."/>
            <person name="Fresnedo-Ramirez J."/>
        </authorList>
    </citation>
    <scope>NUCLEOTIDE SEQUENCE [LARGE SCALE GENOMIC DNA]</scope>
    <source>
        <strain evidence="1">Clone GOH B32 T37-40</strain>
    </source>
</reference>
<keyword evidence="2" id="KW-1185">Reference proteome</keyword>
<gene>
    <name evidence="1" type="ORF">L3X38_045463</name>
</gene>
<sequence>MKKLNKIKEDLIPFGVAMSGFVGNKSKTIGVLPLKIIVDDQTRVKAFYVVESNVDYNILLGRHGQKCQYTQLMENPLKPTLCKHGFKTTNKNIRQERLGARYREHPKGFGARGVDHTITKEEGVVAMVDLMELLLEYWAEDSLLPNLPINLIEFQHESDDYDVLTIDDLDPAPTEMEDSHPESKNLC</sequence>
<evidence type="ECO:0000313" key="2">
    <source>
        <dbReference type="Proteomes" id="UP001054821"/>
    </source>
</evidence>
<accession>A0AAD4V2C8</accession>
<protein>
    <submittedName>
        <fullName evidence="1">Uncharacterized protein</fullName>
    </submittedName>
</protein>
<dbReference type="AlphaFoldDB" id="A0AAD4V2C8"/>
<dbReference type="EMBL" id="JAJFAZ020000008">
    <property type="protein sequence ID" value="KAI5316287.1"/>
    <property type="molecule type" value="Genomic_DNA"/>
</dbReference>
<name>A0AAD4V2C8_PRUDU</name>
<organism evidence="1 2">
    <name type="scientific">Prunus dulcis</name>
    <name type="common">Almond</name>
    <name type="synonym">Amygdalus dulcis</name>
    <dbReference type="NCBI Taxonomy" id="3755"/>
    <lineage>
        <taxon>Eukaryota</taxon>
        <taxon>Viridiplantae</taxon>
        <taxon>Streptophyta</taxon>
        <taxon>Embryophyta</taxon>
        <taxon>Tracheophyta</taxon>
        <taxon>Spermatophyta</taxon>
        <taxon>Magnoliopsida</taxon>
        <taxon>eudicotyledons</taxon>
        <taxon>Gunneridae</taxon>
        <taxon>Pentapetalae</taxon>
        <taxon>rosids</taxon>
        <taxon>fabids</taxon>
        <taxon>Rosales</taxon>
        <taxon>Rosaceae</taxon>
        <taxon>Amygdaloideae</taxon>
        <taxon>Amygdaleae</taxon>
        <taxon>Prunus</taxon>
    </lineage>
</organism>
<proteinExistence type="predicted"/>
<comment type="caution">
    <text evidence="1">The sequence shown here is derived from an EMBL/GenBank/DDBJ whole genome shotgun (WGS) entry which is preliminary data.</text>
</comment>